<name>A0A0P9DMD3_9CHLR</name>
<evidence type="ECO:0000259" key="1">
    <source>
        <dbReference type="Pfam" id="PF08402"/>
    </source>
</evidence>
<dbReference type="SUPFAM" id="SSF50331">
    <property type="entry name" value="MOP-like"/>
    <property type="match status" value="1"/>
</dbReference>
<dbReference type="Proteomes" id="UP000050509">
    <property type="component" value="Unassembled WGS sequence"/>
</dbReference>
<dbReference type="AlphaFoldDB" id="A0A0P9DMD3"/>
<evidence type="ECO:0000313" key="3">
    <source>
        <dbReference type="Proteomes" id="UP000050509"/>
    </source>
</evidence>
<accession>A0A0P9DMD3</accession>
<comment type="caution">
    <text evidence="2">The sequence shown here is derived from an EMBL/GenBank/DDBJ whole genome shotgun (WGS) entry which is preliminary data.</text>
</comment>
<keyword evidence="3" id="KW-1185">Reference proteome</keyword>
<dbReference type="GO" id="GO:0043190">
    <property type="term" value="C:ATP-binding cassette (ABC) transporter complex"/>
    <property type="evidence" value="ECO:0007669"/>
    <property type="project" value="InterPro"/>
</dbReference>
<dbReference type="InterPro" id="IPR013611">
    <property type="entry name" value="Transp-assoc_OB_typ2"/>
</dbReference>
<sequence>MGDEVYVSVRPEKARLSVQPPADAPANVFPVTVDRVAYIGSDTRIMVQLGQDRVFNVWEQNTRSTVDRDAYWQRGEQGYLWWPAENALVLKD</sequence>
<protein>
    <recommendedName>
        <fullName evidence="1">Transport-associated OB type 2 domain-containing protein</fullName>
    </recommendedName>
</protein>
<evidence type="ECO:0000313" key="2">
    <source>
        <dbReference type="EMBL" id="KPV51230.1"/>
    </source>
</evidence>
<dbReference type="GO" id="GO:0022857">
    <property type="term" value="F:transmembrane transporter activity"/>
    <property type="evidence" value="ECO:0007669"/>
    <property type="project" value="InterPro"/>
</dbReference>
<proteinExistence type="predicted"/>
<dbReference type="InterPro" id="IPR008995">
    <property type="entry name" value="Mo/tungstate-bd_C_term_dom"/>
</dbReference>
<reference evidence="2 3" key="1">
    <citation type="submission" date="2015-09" db="EMBL/GenBank/DDBJ databases">
        <title>Draft genome sequence of Kouleothrix aurantiaca JCM 19913.</title>
        <authorList>
            <person name="Hemp J."/>
        </authorList>
    </citation>
    <scope>NUCLEOTIDE SEQUENCE [LARGE SCALE GENOMIC DNA]</scope>
    <source>
        <strain evidence="2 3">COM-B</strain>
    </source>
</reference>
<gene>
    <name evidence="2" type="ORF">SE17_22425</name>
</gene>
<dbReference type="Pfam" id="PF08402">
    <property type="entry name" value="TOBE_2"/>
    <property type="match status" value="1"/>
</dbReference>
<dbReference type="GO" id="GO:0005524">
    <property type="term" value="F:ATP binding"/>
    <property type="evidence" value="ECO:0007669"/>
    <property type="project" value="InterPro"/>
</dbReference>
<organism evidence="2 3">
    <name type="scientific">Kouleothrix aurantiaca</name>
    <dbReference type="NCBI Taxonomy" id="186479"/>
    <lineage>
        <taxon>Bacteria</taxon>
        <taxon>Bacillati</taxon>
        <taxon>Chloroflexota</taxon>
        <taxon>Chloroflexia</taxon>
        <taxon>Chloroflexales</taxon>
        <taxon>Roseiflexineae</taxon>
        <taxon>Roseiflexaceae</taxon>
        <taxon>Kouleothrix</taxon>
    </lineage>
</organism>
<feature type="domain" description="Transport-associated OB type 2" evidence="1">
    <location>
        <begin position="7"/>
        <end position="90"/>
    </location>
</feature>
<dbReference type="EMBL" id="LJCR01001010">
    <property type="protein sequence ID" value="KPV51230.1"/>
    <property type="molecule type" value="Genomic_DNA"/>
</dbReference>